<dbReference type="RefSeq" id="XP_004037170.1">
    <property type="nucleotide sequence ID" value="XM_004037122.1"/>
</dbReference>
<dbReference type="GO" id="GO:0006364">
    <property type="term" value="P:rRNA processing"/>
    <property type="evidence" value="ECO:0007669"/>
    <property type="project" value="InterPro"/>
</dbReference>
<accession>G0QNM3</accession>
<dbReference type="Gene3D" id="3.40.50.10480">
    <property type="entry name" value="Probable brix-domain ribosomal biogenesis protein"/>
    <property type="match status" value="1"/>
</dbReference>
<evidence type="ECO:0000313" key="2">
    <source>
        <dbReference type="EMBL" id="EGR33184.1"/>
    </source>
</evidence>
<dbReference type="PROSITE" id="PS50833">
    <property type="entry name" value="BRIX"/>
    <property type="match status" value="1"/>
</dbReference>
<dbReference type="FunCoup" id="G0QNM3">
    <property type="interactions" value="405"/>
</dbReference>
<dbReference type="SMART" id="SM00879">
    <property type="entry name" value="Brix"/>
    <property type="match status" value="1"/>
</dbReference>
<evidence type="ECO:0000259" key="1">
    <source>
        <dbReference type="PROSITE" id="PS50833"/>
    </source>
</evidence>
<dbReference type="PANTHER" id="PTHR22734:SF2">
    <property type="entry name" value="U3 SMALL NUCLEOLAR RIBONUCLEOPROTEIN PROTEIN IMP4"/>
    <property type="match status" value="1"/>
</dbReference>
<dbReference type="InterPro" id="IPR007109">
    <property type="entry name" value="Brix"/>
</dbReference>
<sequence length="310" mass="36131">MRREYLFNMEQEKKAKQKYNQKMQIKNAINANQQIPTELYKESDKLKKELQANDDNTIIPRNHIDDEYAMAQYRDPMILITTSRSPSPRLISFQKELVSFFPNSERMNRGATVIKNLVQFCNQKNVTDLVIVHEHRGEPDGMIISHFPLGPTLYLGVKNCVLRHDIKNAKLDSISQQNPHLIFHNFSTALGQRIMNIFKHLFPIPKIDSKKVISFANNSDLISVRHCLYEKSDQNRLNEVVSFANNSDLISVRHCLYEKSDYKTVELNELGPRFELKPYQISLGTIDQTEATKEWVLRPYMNTATRRQAF</sequence>
<dbReference type="OMA" id="IGTMSEQ"/>
<evidence type="ECO:0000313" key="3">
    <source>
        <dbReference type="Proteomes" id="UP000008983"/>
    </source>
</evidence>
<dbReference type="STRING" id="857967.G0QNM3"/>
<dbReference type="InterPro" id="IPR044281">
    <property type="entry name" value="IMP4/RPF1"/>
</dbReference>
<dbReference type="AlphaFoldDB" id="G0QNM3"/>
<keyword evidence="2" id="KW-0687">Ribonucleoprotein</keyword>
<dbReference type="EMBL" id="GL983502">
    <property type="protein sequence ID" value="EGR33184.1"/>
    <property type="molecule type" value="Genomic_DNA"/>
</dbReference>
<dbReference type="GO" id="GO:0034457">
    <property type="term" value="C:Mpp10 complex"/>
    <property type="evidence" value="ECO:0007669"/>
    <property type="project" value="UniProtKB-ARBA"/>
</dbReference>
<dbReference type="Pfam" id="PF04427">
    <property type="entry name" value="Brix"/>
    <property type="match status" value="1"/>
</dbReference>
<dbReference type="eggNOG" id="KOG2781">
    <property type="taxonomic scope" value="Eukaryota"/>
</dbReference>
<dbReference type="GO" id="GO:0005654">
    <property type="term" value="C:nucleoplasm"/>
    <property type="evidence" value="ECO:0007669"/>
    <property type="project" value="UniProtKB-ARBA"/>
</dbReference>
<dbReference type="GO" id="GO:0042274">
    <property type="term" value="P:ribosomal small subunit biogenesis"/>
    <property type="evidence" value="ECO:0007669"/>
    <property type="project" value="UniProtKB-ARBA"/>
</dbReference>
<dbReference type="GO" id="GO:0032040">
    <property type="term" value="C:small-subunit processome"/>
    <property type="evidence" value="ECO:0007669"/>
    <property type="project" value="TreeGrafter"/>
</dbReference>
<dbReference type="OrthoDB" id="10253204at2759"/>
<dbReference type="GO" id="GO:0042134">
    <property type="term" value="F:rRNA primary transcript binding"/>
    <property type="evidence" value="ECO:0007669"/>
    <property type="project" value="InterPro"/>
</dbReference>
<dbReference type="FunFam" id="3.40.50.10480:FF:000001">
    <property type="entry name" value="IMP4, U3 small nucleolar ribonucleoprotein"/>
    <property type="match status" value="1"/>
</dbReference>
<keyword evidence="3" id="KW-1185">Reference proteome</keyword>
<dbReference type="PANTHER" id="PTHR22734">
    <property type="entry name" value="U3 SMALL NUCLEOLAR RIBONUCLEOPROTEIN PROTEIN IMP4"/>
    <property type="match status" value="1"/>
</dbReference>
<organism evidence="2 3">
    <name type="scientific">Ichthyophthirius multifiliis</name>
    <name type="common">White spot disease agent</name>
    <name type="synonym">Ich</name>
    <dbReference type="NCBI Taxonomy" id="5932"/>
    <lineage>
        <taxon>Eukaryota</taxon>
        <taxon>Sar</taxon>
        <taxon>Alveolata</taxon>
        <taxon>Ciliophora</taxon>
        <taxon>Intramacronucleata</taxon>
        <taxon>Oligohymenophorea</taxon>
        <taxon>Hymenostomatida</taxon>
        <taxon>Ophryoglenina</taxon>
        <taxon>Ichthyophthirius</taxon>
    </lineage>
</organism>
<feature type="domain" description="Brix" evidence="1">
    <location>
        <begin position="76"/>
        <end position="287"/>
    </location>
</feature>
<dbReference type="GO" id="GO:0030515">
    <property type="term" value="F:snoRNA binding"/>
    <property type="evidence" value="ECO:0007669"/>
    <property type="project" value="TreeGrafter"/>
</dbReference>
<protein>
    <submittedName>
        <fullName evidence="2">U3 small nucleolar ribonucleoprotein protein, putative</fullName>
    </submittedName>
</protein>
<name>G0QNM3_ICHMU</name>
<gene>
    <name evidence="2" type="ORF">IMG5_059980</name>
</gene>
<dbReference type="GeneID" id="14909361"/>
<dbReference type="InParanoid" id="G0QNM3"/>
<proteinExistence type="predicted"/>
<reference evidence="2 3" key="1">
    <citation type="submission" date="2011-07" db="EMBL/GenBank/DDBJ databases">
        <authorList>
            <person name="Coyne R."/>
            <person name="Brami D."/>
            <person name="Johnson J."/>
            <person name="Hostetler J."/>
            <person name="Hannick L."/>
            <person name="Clark T."/>
            <person name="Cassidy-Hanley D."/>
            <person name="Inman J."/>
        </authorList>
    </citation>
    <scope>NUCLEOTIDE SEQUENCE [LARGE SCALE GENOMIC DNA]</scope>
    <source>
        <strain evidence="2 3">G5</strain>
    </source>
</reference>
<dbReference type="Proteomes" id="UP000008983">
    <property type="component" value="Unassembled WGS sequence"/>
</dbReference>
<dbReference type="SUPFAM" id="SSF52954">
    <property type="entry name" value="Class II aaRS ABD-related"/>
    <property type="match status" value="2"/>
</dbReference>